<dbReference type="InterPro" id="IPR036322">
    <property type="entry name" value="WD40_repeat_dom_sf"/>
</dbReference>
<sequence>MRSAYATGSASTWEVWAGGTDGRVRVWREPWAKEGCVEPEDEPEDRWPVHGSPVCGLAQHPYYQDVVATCSGEKDQITWSEDKEELELRSCPDSSIKIWTLPDADPQSKGFSANEALVGTE</sequence>
<protein>
    <recommendedName>
        <fullName evidence="3">WD40-repeat-containing domain protein</fullName>
    </recommendedName>
</protein>
<dbReference type="AlphaFoldDB" id="A0A6A6PC51"/>
<gene>
    <name evidence="1" type="ORF">BDY21DRAFT_334003</name>
</gene>
<evidence type="ECO:0008006" key="3">
    <source>
        <dbReference type="Google" id="ProtNLM"/>
    </source>
</evidence>
<dbReference type="EMBL" id="MU001672">
    <property type="protein sequence ID" value="KAF2460993.1"/>
    <property type="molecule type" value="Genomic_DNA"/>
</dbReference>
<dbReference type="Gene3D" id="2.130.10.10">
    <property type="entry name" value="YVTN repeat-like/Quinoprotein amine dehydrogenase"/>
    <property type="match status" value="1"/>
</dbReference>
<evidence type="ECO:0000313" key="1">
    <source>
        <dbReference type="EMBL" id="KAF2460993.1"/>
    </source>
</evidence>
<dbReference type="Proteomes" id="UP000799766">
    <property type="component" value="Unassembled WGS sequence"/>
</dbReference>
<dbReference type="SUPFAM" id="SSF50978">
    <property type="entry name" value="WD40 repeat-like"/>
    <property type="match status" value="1"/>
</dbReference>
<evidence type="ECO:0000313" key="2">
    <source>
        <dbReference type="Proteomes" id="UP000799766"/>
    </source>
</evidence>
<name>A0A6A6PC51_9PEZI</name>
<reference evidence="1" key="1">
    <citation type="journal article" date="2020" name="Stud. Mycol.">
        <title>101 Dothideomycetes genomes: a test case for predicting lifestyles and emergence of pathogens.</title>
        <authorList>
            <person name="Haridas S."/>
            <person name="Albert R."/>
            <person name="Binder M."/>
            <person name="Bloem J."/>
            <person name="Labutti K."/>
            <person name="Salamov A."/>
            <person name="Andreopoulos B."/>
            <person name="Baker S."/>
            <person name="Barry K."/>
            <person name="Bills G."/>
            <person name="Bluhm B."/>
            <person name="Cannon C."/>
            <person name="Castanera R."/>
            <person name="Culley D."/>
            <person name="Daum C."/>
            <person name="Ezra D."/>
            <person name="Gonzalez J."/>
            <person name="Henrissat B."/>
            <person name="Kuo A."/>
            <person name="Liang C."/>
            <person name="Lipzen A."/>
            <person name="Lutzoni F."/>
            <person name="Magnuson J."/>
            <person name="Mondo S."/>
            <person name="Nolan M."/>
            <person name="Ohm R."/>
            <person name="Pangilinan J."/>
            <person name="Park H.-J."/>
            <person name="Ramirez L."/>
            <person name="Alfaro M."/>
            <person name="Sun H."/>
            <person name="Tritt A."/>
            <person name="Yoshinaga Y."/>
            <person name="Zwiers L.-H."/>
            <person name="Turgeon B."/>
            <person name="Goodwin S."/>
            <person name="Spatafora J."/>
            <person name="Crous P."/>
            <person name="Grigoriev I."/>
        </authorList>
    </citation>
    <scope>NUCLEOTIDE SEQUENCE</scope>
    <source>
        <strain evidence="1">ATCC 16933</strain>
    </source>
</reference>
<dbReference type="InterPro" id="IPR015943">
    <property type="entry name" value="WD40/YVTN_repeat-like_dom_sf"/>
</dbReference>
<organism evidence="1 2">
    <name type="scientific">Lineolata rhizophorae</name>
    <dbReference type="NCBI Taxonomy" id="578093"/>
    <lineage>
        <taxon>Eukaryota</taxon>
        <taxon>Fungi</taxon>
        <taxon>Dikarya</taxon>
        <taxon>Ascomycota</taxon>
        <taxon>Pezizomycotina</taxon>
        <taxon>Dothideomycetes</taxon>
        <taxon>Dothideomycetes incertae sedis</taxon>
        <taxon>Lineolatales</taxon>
        <taxon>Lineolataceae</taxon>
        <taxon>Lineolata</taxon>
    </lineage>
</organism>
<keyword evidence="2" id="KW-1185">Reference proteome</keyword>
<proteinExistence type="predicted"/>
<dbReference type="OrthoDB" id="239865at2759"/>
<accession>A0A6A6PC51</accession>